<organism evidence="2 3">
    <name type="scientific">Bordetella bronchiseptica 253</name>
    <dbReference type="NCBI Taxonomy" id="568707"/>
    <lineage>
        <taxon>Bacteria</taxon>
        <taxon>Pseudomonadati</taxon>
        <taxon>Pseudomonadota</taxon>
        <taxon>Betaproteobacteria</taxon>
        <taxon>Burkholderiales</taxon>
        <taxon>Alcaligenaceae</taxon>
        <taxon>Bordetella</taxon>
    </lineage>
</organism>
<gene>
    <name evidence="2" type="ORF">BN112_0542</name>
</gene>
<accession>A0A0C6P001</accession>
<reference evidence="2 3" key="1">
    <citation type="journal article" date="2012" name="BMC Genomics">
        <title>Comparative genomics of the classical Bordetella subspecies: the evolution and exchange of virulence-associated diversity amongst closely related pathogens.</title>
        <authorList>
            <person name="Park J."/>
            <person name="Zhang Y."/>
            <person name="Buboltz A.M."/>
            <person name="Zhang X."/>
            <person name="Schuster S.C."/>
            <person name="Ahuja U."/>
            <person name="Liu M."/>
            <person name="Miller J.F."/>
            <person name="Sebaihia M."/>
            <person name="Bentley S.D."/>
            <person name="Parkhill J."/>
            <person name="Harvill E.T."/>
        </authorList>
    </citation>
    <scope>NUCLEOTIDE SEQUENCE [LARGE SCALE GENOMIC DNA]</scope>
    <source>
        <strain evidence="2 3">253</strain>
    </source>
</reference>
<evidence type="ECO:0000313" key="3">
    <source>
        <dbReference type="Proteomes" id="UP000007564"/>
    </source>
</evidence>
<keyword evidence="1" id="KW-0732">Signal</keyword>
<name>A0A0C6P001_BORBO</name>
<proteinExistence type="predicted"/>
<dbReference type="InterPro" id="IPR025737">
    <property type="entry name" value="FApF"/>
</dbReference>
<dbReference type="KEGG" id="bbh:BN112_0542"/>
<dbReference type="AlphaFoldDB" id="A0A0C6P001"/>
<dbReference type="Proteomes" id="UP000007564">
    <property type="component" value="Chromosome"/>
</dbReference>
<protein>
    <submittedName>
        <fullName evidence="2">Putative exported protein</fullName>
    </submittedName>
</protein>
<dbReference type="RefSeq" id="WP_015063794.1">
    <property type="nucleotide sequence ID" value="NC_019382.1"/>
</dbReference>
<feature type="signal peptide" evidence="1">
    <location>
        <begin position="1"/>
        <end position="27"/>
    </location>
</feature>
<evidence type="ECO:0000313" key="2">
    <source>
        <dbReference type="EMBL" id="CCJ52460.1"/>
    </source>
</evidence>
<feature type="chain" id="PRO_5002189835" evidence="1">
    <location>
        <begin position="28"/>
        <end position="322"/>
    </location>
</feature>
<dbReference type="HOGENOM" id="CLU_066206_0_0_4"/>
<sequence>MRSRFAWRFCNAGLALALAALPGAARATEGTLGRLVTGTTVQPNAGVVSPQPITVLSLGQLYFDGRIGGSREVPVAGKTSLGLDAEMALTLATLMKTWDTGPGRWNFASSLTVPYLWLKTTATLAGERGRAARESDIASNLFDLNFTPLIAGYHFSETQHLALSLSIWAPTGKYDADALANPSLNNWTFIPQVAYTGMFPEHGLQLDAVANVQFYTRNTATDYRNAPIFGLELMGRKLFGNGVGAGLIVGTQQQLGPDKGPTADRLNGFEGRDWALGPILTYDRKLADQRSLSFSLRWTPTISSTRRLDSDSTVLGTVALIF</sequence>
<evidence type="ECO:0000256" key="1">
    <source>
        <dbReference type="SAM" id="SignalP"/>
    </source>
</evidence>
<dbReference type="EMBL" id="HE965806">
    <property type="protein sequence ID" value="CCJ52460.1"/>
    <property type="molecule type" value="Genomic_DNA"/>
</dbReference>
<dbReference type="OrthoDB" id="8639774at2"/>
<dbReference type="Pfam" id="PF13557">
    <property type="entry name" value="Phenol_MetA_deg"/>
    <property type="match status" value="1"/>
</dbReference>